<evidence type="ECO:0000256" key="1">
    <source>
        <dbReference type="ARBA" id="ARBA00022737"/>
    </source>
</evidence>
<feature type="domain" description="PDZ" evidence="4">
    <location>
        <begin position="479"/>
        <end position="549"/>
    </location>
</feature>
<feature type="compositionally biased region" description="Acidic residues" evidence="3">
    <location>
        <begin position="144"/>
        <end position="156"/>
    </location>
</feature>
<dbReference type="GO" id="GO:0019888">
    <property type="term" value="F:protein phosphatase regulator activity"/>
    <property type="evidence" value="ECO:0007669"/>
    <property type="project" value="TreeGrafter"/>
</dbReference>
<dbReference type="PROSITE" id="PS50077">
    <property type="entry name" value="HEAT_REPEAT"/>
    <property type="match status" value="2"/>
</dbReference>
<evidence type="ECO:0000256" key="3">
    <source>
        <dbReference type="SAM" id="MobiDB-lite"/>
    </source>
</evidence>
<feature type="compositionally biased region" description="Low complexity" evidence="3">
    <location>
        <begin position="200"/>
        <end position="213"/>
    </location>
</feature>
<keyword evidence="1" id="KW-0677">Repeat</keyword>
<dbReference type="OrthoDB" id="340346at2759"/>
<feature type="repeat" description="HEAT" evidence="2">
    <location>
        <begin position="1013"/>
        <end position="1051"/>
    </location>
</feature>
<sequence length="1280" mass="139194">MEAKQQDALVDVIRAIIGPSDVSRERILALLAQAGDDPNKAVDLYFQAEAANGAELKVNDVEGSDEEDGDDMAWAETPALPRKALAIDDDAPVSAEWTPQAEELSGLLGGEVKRDVILGLLGRTNNDLNKAVEIYFSENGADADFDEESDEEDDEAAAAKTPLPPTPKSSENGAEPPPPPSGSSRTVTPPSGAVKPSHTPSESSAALPQAPSALTSIESHQLTPLSSPAAKDTSTTEEAKVAAPAQTEEELLYGPGTYEVIMSSSNFRWQIGNVFGRAVVQQVQPGGPAALAGIQKSDVLLSFRETVLNEENCAAVVQQLSKERVLVPSALRFRRASDPHTPQQFTAKANGATLSPPAAATVTKSPPRDSDGDVVMASVDGGAAVKGPVDPKYGLQVLCQAVESMQDAVAGPSAVEFKVLVDLLLNSEFSLDRAVNTFLTEDRIISDFRGIIGFDWDPEQSISTVMGANKAYAASIPAGPLGLTVENILERTIVVDIKSGGAAERANVKRSSWLVGLNGQRVTHLTHKETLRLIETATRPLQLQLVIVPPDDYKALRRQLSMNIRQQKTERPIPEQDRMSFRVFQMKIHQGVLTFPKLVTKALFQYLSTEEYHPPTMDPEYPNPIERLLPANEAWDAALLQDIESMEEEHAGEMCAERRFLLNLFASIHDYDDKGESTVIRTIQFLGWLAVRTAKMQQYADAKEPKSADGDRASRRHRYELLLAVVLHVLESLSIIENHATWDVMVNALKMLTLSLTDVDVDKLLVPMFARLSISSSPTARIVPVALLSMVYPHVCGDVRVQLRGMLDRMCNDDNPLVRRAVTSVIGDLAAAGGSPVASWSVQLLEKSTADSHDIVRIFAVKGCITLATTLRRLLLEDQNKSQEEADQALRLLYCQMVPMVNTYTSDSSWQVRLETARTLPAFCRAFGAEYTDVFVDHFVSMVGDPTVEVRRASAEGAFLLGEALRDIALQQTADSKPDESPAQEESNKSNGVSSSVSSEFVVAAQVKFVRSVLPATYSLSTDVSVAVRLSLAQSVGRSLQFIGSSYYDELVPIFTQFLDESQDATVRASLLEEMARYCDNSSDTVTAMIFPAIQALRTSVQWRVRVKFVHCVAAWAERDDGAALPGDFADACLELLGDAVNEVRAVVCDKLPSLGKSLGSEWVAEKCVPRVSVCLHSTFHGRLTGLLAVELLAPALQKMDKLRDVIKTVLEQCTSKTANLRFRALRTLGLIVPRLNDPAATESTLEIVRPLSLAETEADPDVREAAETTVALLEAVLNQ</sequence>
<evidence type="ECO:0000313" key="5">
    <source>
        <dbReference type="EMBL" id="KAG7388696.1"/>
    </source>
</evidence>
<dbReference type="GO" id="GO:0005634">
    <property type="term" value="C:nucleus"/>
    <property type="evidence" value="ECO:0007669"/>
    <property type="project" value="TreeGrafter"/>
</dbReference>
<evidence type="ECO:0000259" key="4">
    <source>
        <dbReference type="PROSITE" id="PS50106"/>
    </source>
</evidence>
<dbReference type="GO" id="GO:0000159">
    <property type="term" value="C:protein phosphatase type 2A complex"/>
    <property type="evidence" value="ECO:0007669"/>
    <property type="project" value="TreeGrafter"/>
</dbReference>
<dbReference type="AlphaFoldDB" id="A0A8T1W609"/>
<keyword evidence="6" id="KW-1185">Reference proteome</keyword>
<organism evidence="5 6">
    <name type="scientific">Phytophthora pseudosyringae</name>
    <dbReference type="NCBI Taxonomy" id="221518"/>
    <lineage>
        <taxon>Eukaryota</taxon>
        <taxon>Sar</taxon>
        <taxon>Stramenopiles</taxon>
        <taxon>Oomycota</taxon>
        <taxon>Peronosporomycetes</taxon>
        <taxon>Peronosporales</taxon>
        <taxon>Peronosporaceae</taxon>
        <taxon>Phytophthora</taxon>
    </lineage>
</organism>
<dbReference type="InterPro" id="IPR051023">
    <property type="entry name" value="PP2A_Regulatory_Subunit_A"/>
</dbReference>
<dbReference type="SMART" id="SM00228">
    <property type="entry name" value="PDZ"/>
    <property type="match status" value="2"/>
</dbReference>
<dbReference type="PANTHER" id="PTHR10648:SF4">
    <property type="entry name" value="PROTEIN PHOSPHATASE 2 (FORMERLY 2A), REGULATORY SUBUNIT A, BETA ISOFORM-RELATED"/>
    <property type="match status" value="1"/>
</dbReference>
<dbReference type="PANTHER" id="PTHR10648">
    <property type="entry name" value="SERINE/THREONINE-PROTEIN PHOSPHATASE PP2A 65 KDA REGULATORY SUBUNIT"/>
    <property type="match status" value="1"/>
</dbReference>
<dbReference type="EMBL" id="JAGDFM010000055">
    <property type="protein sequence ID" value="KAG7388696.1"/>
    <property type="molecule type" value="Genomic_DNA"/>
</dbReference>
<feature type="region of interest" description="Disordered" evidence="3">
    <location>
        <begin position="144"/>
        <end position="248"/>
    </location>
</feature>
<feature type="region of interest" description="Disordered" evidence="3">
    <location>
        <begin position="973"/>
        <end position="994"/>
    </location>
</feature>
<feature type="compositionally biased region" description="Polar residues" evidence="3">
    <location>
        <begin position="214"/>
        <end position="226"/>
    </location>
</feature>
<dbReference type="PROSITE" id="PS50106">
    <property type="entry name" value="PDZ"/>
    <property type="match status" value="1"/>
</dbReference>
<dbReference type="Proteomes" id="UP000694044">
    <property type="component" value="Unassembled WGS sequence"/>
</dbReference>
<feature type="repeat" description="HEAT" evidence="2">
    <location>
        <begin position="897"/>
        <end position="933"/>
    </location>
</feature>
<feature type="compositionally biased region" description="Low complexity" evidence="3">
    <location>
        <begin position="182"/>
        <end position="192"/>
    </location>
</feature>
<proteinExistence type="predicted"/>
<protein>
    <recommendedName>
        <fullName evidence="4">PDZ domain-containing protein</fullName>
    </recommendedName>
</protein>
<gene>
    <name evidence="5" type="ORF">PHYPSEUDO_011889</name>
</gene>
<evidence type="ECO:0000256" key="2">
    <source>
        <dbReference type="PROSITE-ProRule" id="PRU00103"/>
    </source>
</evidence>
<dbReference type="InterPro" id="IPR021133">
    <property type="entry name" value="HEAT_type_2"/>
</dbReference>
<dbReference type="GO" id="GO:0005829">
    <property type="term" value="C:cytosol"/>
    <property type="evidence" value="ECO:0007669"/>
    <property type="project" value="TreeGrafter"/>
</dbReference>
<reference evidence="5" key="1">
    <citation type="submission" date="2021-02" db="EMBL/GenBank/DDBJ databases">
        <authorList>
            <person name="Palmer J.M."/>
        </authorList>
    </citation>
    <scope>NUCLEOTIDE SEQUENCE</scope>
    <source>
        <strain evidence="5">SCRP734</strain>
    </source>
</reference>
<accession>A0A8T1W609</accession>
<name>A0A8T1W609_9STRA</name>
<dbReference type="InterPro" id="IPR001478">
    <property type="entry name" value="PDZ"/>
</dbReference>
<comment type="caution">
    <text evidence="5">The sequence shown here is derived from an EMBL/GenBank/DDBJ whole genome shotgun (WGS) entry which is preliminary data.</text>
</comment>
<evidence type="ECO:0000313" key="6">
    <source>
        <dbReference type="Proteomes" id="UP000694044"/>
    </source>
</evidence>